<organism evidence="2">
    <name type="scientific">Amblyomma americanum</name>
    <name type="common">Lone star tick</name>
    <dbReference type="NCBI Taxonomy" id="6943"/>
    <lineage>
        <taxon>Eukaryota</taxon>
        <taxon>Metazoa</taxon>
        <taxon>Ecdysozoa</taxon>
        <taxon>Arthropoda</taxon>
        <taxon>Chelicerata</taxon>
        <taxon>Arachnida</taxon>
        <taxon>Acari</taxon>
        <taxon>Parasitiformes</taxon>
        <taxon>Ixodida</taxon>
        <taxon>Ixodoidea</taxon>
        <taxon>Ixodidae</taxon>
        <taxon>Amblyomminae</taxon>
        <taxon>Amblyomma</taxon>
    </lineage>
</organism>
<dbReference type="SUPFAM" id="SSF50814">
    <property type="entry name" value="Lipocalins"/>
    <property type="match status" value="1"/>
</dbReference>
<evidence type="ECO:0000313" key="2">
    <source>
        <dbReference type="EMBL" id="JAG92379.1"/>
    </source>
</evidence>
<dbReference type="GO" id="GO:0043176">
    <property type="term" value="F:amine binding"/>
    <property type="evidence" value="ECO:0007669"/>
    <property type="project" value="InterPro"/>
</dbReference>
<dbReference type="Pfam" id="PF02098">
    <property type="entry name" value="His_binding"/>
    <property type="match status" value="1"/>
</dbReference>
<dbReference type="GO" id="GO:0030682">
    <property type="term" value="P:symbiont-mediated perturbation of host defenses"/>
    <property type="evidence" value="ECO:0007669"/>
    <property type="project" value="InterPro"/>
</dbReference>
<dbReference type="Gene3D" id="2.40.128.20">
    <property type="match status" value="1"/>
</dbReference>
<dbReference type="InterPro" id="IPR012674">
    <property type="entry name" value="Calycin"/>
</dbReference>
<proteinExistence type="evidence at transcript level"/>
<feature type="signal peptide" evidence="1">
    <location>
        <begin position="1"/>
        <end position="18"/>
    </location>
</feature>
<name>A0A0C9S4W3_AMBAM</name>
<accession>A0A0C9S4W3</accession>
<feature type="chain" id="PRO_5002202879" description="Lipocalin-2 1" evidence="1">
    <location>
        <begin position="19"/>
        <end position="179"/>
    </location>
</feature>
<dbReference type="InterPro" id="IPR002970">
    <property type="entry name" value="Tick_his-bd"/>
</dbReference>
<dbReference type="AlphaFoldDB" id="A0A0C9S4W3"/>
<dbReference type="EMBL" id="GBZX01000361">
    <property type="protein sequence ID" value="JAG92379.1"/>
    <property type="molecule type" value="mRNA"/>
</dbReference>
<sequence>MNFFTVTLFLALGVMSFGDTNTPPKLEDLRKALNTGEKIWMAYRSYEMQISEEIQRCNNVVKDAETLYTYNFTQTFKYGEQRDKKLLYVDIKERPEFGPELTVKNATGGSVVYTMQFWDPNNYCFVLTFQKNGQQECELHFWDKVIKHGTPTGGSCMQHYGKLCPGRKNELYSPDCQNL</sequence>
<evidence type="ECO:0000256" key="1">
    <source>
        <dbReference type="SAM" id="SignalP"/>
    </source>
</evidence>
<reference evidence="2" key="1">
    <citation type="journal article" date="2015" name="PLoS ONE">
        <title>An Insight into the Sialome of the Lone Star Tick, Amblyomma americanum, with a Glimpse on Its Time Dependent Gene Expression.</title>
        <authorList>
            <person name="Karim S."/>
            <person name="Ribeiro J.M."/>
        </authorList>
    </citation>
    <scope>NUCLEOTIDE SEQUENCE</scope>
    <source>
        <tissue evidence="2">Salivary gland</tissue>
    </source>
</reference>
<evidence type="ECO:0008006" key="3">
    <source>
        <dbReference type="Google" id="ProtNLM"/>
    </source>
</evidence>
<keyword evidence="1" id="KW-0732">Signal</keyword>
<protein>
    <recommendedName>
        <fullName evidence="3">Lipocalin-2 1</fullName>
    </recommendedName>
</protein>